<dbReference type="EC" id="3.1.-.-" evidence="3"/>
<keyword evidence="3" id="KW-0255">Endonuclease</keyword>
<dbReference type="EMBL" id="ANNX02000040">
    <property type="protein sequence ID" value="KYC38724.1"/>
    <property type="molecule type" value="Genomic_DNA"/>
</dbReference>
<dbReference type="AlphaFoldDB" id="A0A139X219"/>
<evidence type="ECO:0000256" key="1">
    <source>
        <dbReference type="ARBA" id="ARBA00007521"/>
    </source>
</evidence>
<dbReference type="GO" id="GO:0016075">
    <property type="term" value="P:rRNA catabolic process"/>
    <property type="evidence" value="ECO:0007669"/>
    <property type="project" value="TreeGrafter"/>
</dbReference>
<keyword evidence="5" id="KW-1185">Reference proteome</keyword>
<dbReference type="GO" id="GO:0004521">
    <property type="term" value="F:RNA endonuclease activity"/>
    <property type="evidence" value="ECO:0007669"/>
    <property type="project" value="TreeGrafter"/>
</dbReference>
<protein>
    <recommendedName>
        <fullName evidence="3">mRNA interferase</fullName>
        <ecNumber evidence="3">3.1.-.-</ecNumber>
    </recommendedName>
</protein>
<dbReference type="Proteomes" id="UP000076925">
    <property type="component" value="Unassembled WGS sequence"/>
</dbReference>
<accession>A0A139X219</accession>
<dbReference type="PIRSF" id="PIRSF033490">
    <property type="entry name" value="MazF"/>
    <property type="match status" value="1"/>
</dbReference>
<gene>
    <name evidence="4" type="ORF">WA1_36765</name>
</gene>
<dbReference type="InterPro" id="IPR003477">
    <property type="entry name" value="PemK-like"/>
</dbReference>
<reference evidence="4 5" key="1">
    <citation type="journal article" date="2013" name="Genome Biol. Evol.">
        <title>Genomes of Stigonematalean cyanobacteria (subsection V) and the evolution of oxygenic photosynthesis from prokaryotes to plastids.</title>
        <authorList>
            <person name="Dagan T."/>
            <person name="Roettger M."/>
            <person name="Stucken K."/>
            <person name="Landan G."/>
            <person name="Koch R."/>
            <person name="Major P."/>
            <person name="Gould S.B."/>
            <person name="Goremykin V.V."/>
            <person name="Rippka R."/>
            <person name="Tandeau de Marsac N."/>
            <person name="Gugger M."/>
            <person name="Lockhart P.J."/>
            <person name="Allen J.F."/>
            <person name="Brune I."/>
            <person name="Maus I."/>
            <person name="Puhler A."/>
            <person name="Martin W.F."/>
        </authorList>
    </citation>
    <scope>NUCLEOTIDE SEQUENCE [LARGE SCALE GENOMIC DNA]</scope>
    <source>
        <strain evidence="4 5">PCC 7110</strain>
    </source>
</reference>
<comment type="function">
    <text evidence="3">Toxic component of a type II toxin-antitoxin (TA) system.</text>
</comment>
<comment type="similarity">
    <text evidence="1 3">Belongs to the PemK/MazF family.</text>
</comment>
<evidence type="ECO:0000256" key="3">
    <source>
        <dbReference type="PIRNR" id="PIRNR033490"/>
    </source>
</evidence>
<evidence type="ECO:0000313" key="5">
    <source>
        <dbReference type="Proteomes" id="UP000076925"/>
    </source>
</evidence>
<evidence type="ECO:0000313" key="4">
    <source>
        <dbReference type="EMBL" id="KYC38724.1"/>
    </source>
</evidence>
<dbReference type="GO" id="GO:0016787">
    <property type="term" value="F:hydrolase activity"/>
    <property type="evidence" value="ECO:0007669"/>
    <property type="project" value="UniProtKB-KW"/>
</dbReference>
<name>A0A139X219_9CYAN</name>
<keyword evidence="2" id="KW-1277">Toxin-antitoxin system</keyword>
<dbReference type="PANTHER" id="PTHR33988">
    <property type="entry name" value="ENDORIBONUCLEASE MAZF-RELATED"/>
    <property type="match status" value="1"/>
</dbReference>
<dbReference type="GO" id="GO:0003677">
    <property type="term" value="F:DNA binding"/>
    <property type="evidence" value="ECO:0007669"/>
    <property type="project" value="InterPro"/>
</dbReference>
<keyword evidence="3" id="KW-0540">Nuclease</keyword>
<dbReference type="SUPFAM" id="SSF50118">
    <property type="entry name" value="Cell growth inhibitor/plasmid maintenance toxic component"/>
    <property type="match status" value="1"/>
</dbReference>
<dbReference type="GO" id="GO:0006402">
    <property type="term" value="P:mRNA catabolic process"/>
    <property type="evidence" value="ECO:0007669"/>
    <property type="project" value="TreeGrafter"/>
</dbReference>
<dbReference type="OrthoDB" id="9793906at2"/>
<dbReference type="STRING" id="128403.WA1_36765"/>
<sequence>MYRGEVWLVNLNPTVGREISKTRPCIIVNDNAIGVLPLKVIVPVTDWKDSFGARPWMVRLEPSTENNLAKTSAVDTFQIRSLSESRLVRKLGEVSESEMLLITQGLAIVLSI</sequence>
<dbReference type="Pfam" id="PF02452">
    <property type="entry name" value="PemK_toxin"/>
    <property type="match status" value="1"/>
</dbReference>
<proteinExistence type="inferred from homology"/>
<organism evidence="4 5">
    <name type="scientific">Scytonema hofmannii PCC 7110</name>
    <dbReference type="NCBI Taxonomy" id="128403"/>
    <lineage>
        <taxon>Bacteria</taxon>
        <taxon>Bacillati</taxon>
        <taxon>Cyanobacteriota</taxon>
        <taxon>Cyanophyceae</taxon>
        <taxon>Nostocales</taxon>
        <taxon>Scytonemataceae</taxon>
        <taxon>Scytonema</taxon>
    </lineage>
</organism>
<dbReference type="Gene3D" id="2.30.30.110">
    <property type="match status" value="1"/>
</dbReference>
<dbReference type="RefSeq" id="WP_017746724.1">
    <property type="nucleotide sequence ID" value="NZ_KQ976354.1"/>
</dbReference>
<comment type="caution">
    <text evidence="4">The sequence shown here is derived from an EMBL/GenBank/DDBJ whole genome shotgun (WGS) entry which is preliminary data.</text>
</comment>
<evidence type="ECO:0000256" key="2">
    <source>
        <dbReference type="ARBA" id="ARBA00022649"/>
    </source>
</evidence>
<keyword evidence="3" id="KW-0378">Hydrolase</keyword>
<dbReference type="InterPro" id="IPR011067">
    <property type="entry name" value="Plasmid_toxin/cell-grow_inhib"/>
</dbReference>
<dbReference type="PANTHER" id="PTHR33988:SF1">
    <property type="entry name" value="ENDORIBONUCLEASE MAZF7-RELATED"/>
    <property type="match status" value="1"/>
</dbReference>